<sequence>MNEDLILYKNAWATYGLRWDEVERIALDTAWQAMAFIGEDKRLVVVGPRYWSGKSEEVEEIFSLIGRKIRERQILLDSVYVVKACESSLTQATTK</sequence>
<evidence type="ECO:0000313" key="1">
    <source>
        <dbReference type="EMBL" id="KPL89060.1"/>
    </source>
</evidence>
<evidence type="ECO:0000313" key="2">
    <source>
        <dbReference type="Proteomes" id="UP000050502"/>
    </source>
</evidence>
<organism evidence="1 2">
    <name type="scientific">Ardenticatena maritima</name>
    <dbReference type="NCBI Taxonomy" id="872965"/>
    <lineage>
        <taxon>Bacteria</taxon>
        <taxon>Bacillati</taxon>
        <taxon>Chloroflexota</taxon>
        <taxon>Ardenticatenia</taxon>
        <taxon>Ardenticatenales</taxon>
        <taxon>Ardenticatenaceae</taxon>
        <taxon>Ardenticatena</taxon>
    </lineage>
</organism>
<comment type="caution">
    <text evidence="1">The sequence shown here is derived from an EMBL/GenBank/DDBJ whole genome shotgun (WGS) entry which is preliminary data.</text>
</comment>
<proteinExistence type="predicted"/>
<dbReference type="EMBL" id="LGKN01000003">
    <property type="protein sequence ID" value="KPL89060.1"/>
    <property type="molecule type" value="Genomic_DNA"/>
</dbReference>
<accession>A0A0P6XXD2</accession>
<name>A0A0P6XXD2_9CHLR</name>
<protein>
    <submittedName>
        <fullName evidence="1">Uncharacterized protein</fullName>
    </submittedName>
</protein>
<reference evidence="1 2" key="1">
    <citation type="submission" date="2015-07" db="EMBL/GenBank/DDBJ databases">
        <title>Whole genome sequence of Ardenticatena maritima DSM 23922.</title>
        <authorList>
            <person name="Hemp J."/>
            <person name="Ward L.M."/>
            <person name="Pace L.A."/>
            <person name="Fischer W.W."/>
        </authorList>
    </citation>
    <scope>NUCLEOTIDE SEQUENCE [LARGE SCALE GENOMIC DNA]</scope>
    <source>
        <strain evidence="1 2">110S</strain>
    </source>
</reference>
<dbReference type="Proteomes" id="UP000050502">
    <property type="component" value="Unassembled WGS sequence"/>
</dbReference>
<dbReference type="RefSeq" id="WP_054491941.1">
    <property type="nucleotide sequence ID" value="NZ_BBZA01000026.1"/>
</dbReference>
<dbReference type="AlphaFoldDB" id="A0A0P6XXD2"/>
<gene>
    <name evidence="1" type="ORF">SE16_00430</name>
</gene>